<dbReference type="PROSITE" id="PS00409">
    <property type="entry name" value="PROKAR_NTER_METHYL"/>
    <property type="match status" value="1"/>
</dbReference>
<evidence type="ECO:0000313" key="2">
    <source>
        <dbReference type="EMBL" id="OGY10141.1"/>
    </source>
</evidence>
<evidence type="ECO:0000313" key="3">
    <source>
        <dbReference type="Proteomes" id="UP000178272"/>
    </source>
</evidence>
<dbReference type="EMBL" id="MHCA01000060">
    <property type="protein sequence ID" value="OGY10141.1"/>
    <property type="molecule type" value="Genomic_DNA"/>
</dbReference>
<keyword evidence="1" id="KW-0472">Membrane</keyword>
<name>A0A1G1V434_9BACT</name>
<protein>
    <recommendedName>
        <fullName evidence="4">Type II secretion system protein GspH</fullName>
    </recommendedName>
</protein>
<organism evidence="2 3">
    <name type="scientific">Candidatus Blackburnbacteria bacterium RIFCSPHIGHO2_12_FULL_41_13b</name>
    <dbReference type="NCBI Taxonomy" id="1797517"/>
    <lineage>
        <taxon>Bacteria</taxon>
        <taxon>Candidatus Blackburniibacteriota</taxon>
    </lineage>
</organism>
<accession>A0A1G1V434</accession>
<sequence length="166" mass="17901">MKQKGHACRQAGFSLLEIIVVISLFTGIVIFANQALFSTLKGNTKSQVSTKIKQASSYAFDLMERELRQSTAVGTCTPTSITYTKIDGAQSSFVCNTGTTGYLSFGGVKITPDDVAVTACNFSCTVLGSSRTVSLDVTFAQTGNSTSLRVEETDKYQLKNQILLRN</sequence>
<proteinExistence type="predicted"/>
<dbReference type="NCBIfam" id="TIGR02532">
    <property type="entry name" value="IV_pilin_GFxxxE"/>
    <property type="match status" value="1"/>
</dbReference>
<gene>
    <name evidence="2" type="ORF">A3F61_02150</name>
</gene>
<comment type="caution">
    <text evidence="2">The sequence shown here is derived from an EMBL/GenBank/DDBJ whole genome shotgun (WGS) entry which is preliminary data.</text>
</comment>
<keyword evidence="1" id="KW-0812">Transmembrane</keyword>
<dbReference type="InterPro" id="IPR012902">
    <property type="entry name" value="N_methyl_site"/>
</dbReference>
<keyword evidence="1" id="KW-1133">Transmembrane helix</keyword>
<dbReference type="AlphaFoldDB" id="A0A1G1V434"/>
<evidence type="ECO:0000256" key="1">
    <source>
        <dbReference type="SAM" id="Phobius"/>
    </source>
</evidence>
<feature type="transmembrane region" description="Helical" evidence="1">
    <location>
        <begin position="12"/>
        <end position="32"/>
    </location>
</feature>
<reference evidence="2 3" key="1">
    <citation type="journal article" date="2016" name="Nat. Commun.">
        <title>Thousands of microbial genomes shed light on interconnected biogeochemical processes in an aquifer system.</title>
        <authorList>
            <person name="Anantharaman K."/>
            <person name="Brown C.T."/>
            <person name="Hug L.A."/>
            <person name="Sharon I."/>
            <person name="Castelle C.J."/>
            <person name="Probst A.J."/>
            <person name="Thomas B.C."/>
            <person name="Singh A."/>
            <person name="Wilkins M.J."/>
            <person name="Karaoz U."/>
            <person name="Brodie E.L."/>
            <person name="Williams K.H."/>
            <person name="Hubbard S.S."/>
            <person name="Banfield J.F."/>
        </authorList>
    </citation>
    <scope>NUCLEOTIDE SEQUENCE [LARGE SCALE GENOMIC DNA]</scope>
</reference>
<evidence type="ECO:0008006" key="4">
    <source>
        <dbReference type="Google" id="ProtNLM"/>
    </source>
</evidence>
<dbReference type="STRING" id="1797517.A3F61_02150"/>
<dbReference type="Proteomes" id="UP000178272">
    <property type="component" value="Unassembled WGS sequence"/>
</dbReference>